<dbReference type="Gene3D" id="3.30.1340.30">
    <property type="match status" value="1"/>
</dbReference>
<reference evidence="5 6" key="1">
    <citation type="submission" date="2018-05" db="EMBL/GenBank/DDBJ databases">
        <title>Acuticoccus sediminis sp. nov., isolated from deep-sea sediment of Indian Ocean.</title>
        <authorList>
            <person name="Liu X."/>
            <person name="Lai Q."/>
            <person name="Du Y."/>
            <person name="Sun F."/>
            <person name="Zhang X."/>
            <person name="Wang S."/>
            <person name="Shao Z."/>
        </authorList>
    </citation>
    <scope>NUCLEOTIDE SEQUENCE [LARGE SCALE GENOMIC DNA]</scope>
    <source>
        <strain evidence="5 6">PTG4-2</strain>
    </source>
</reference>
<keyword evidence="6" id="KW-1185">Reference proteome</keyword>
<organism evidence="5 6">
    <name type="scientific">Acuticoccus sediminis</name>
    <dbReference type="NCBI Taxonomy" id="2184697"/>
    <lineage>
        <taxon>Bacteria</taxon>
        <taxon>Pseudomonadati</taxon>
        <taxon>Pseudomonadota</taxon>
        <taxon>Alphaproteobacteria</taxon>
        <taxon>Hyphomicrobiales</taxon>
        <taxon>Amorphaceae</taxon>
        <taxon>Acuticoccus</taxon>
    </lineage>
</organism>
<feature type="domain" description="CBS" evidence="4">
    <location>
        <begin position="7"/>
        <end position="66"/>
    </location>
</feature>
<dbReference type="InterPro" id="IPR051257">
    <property type="entry name" value="Diverse_CBS-Domain"/>
</dbReference>
<dbReference type="InterPro" id="IPR046342">
    <property type="entry name" value="CBS_dom_sf"/>
</dbReference>
<sequence length="231" mass="24894">MQTKDIMTTPVVSVAPETGVSDVARLLLERHVSAVPVIDSAGRLVGMVSEGDFLRRAEDGSHRHGSWWLRLFAGSGENAADYVKTHGRSAADVMTRDVVTVTEDMPAGDVAHLLETKRIKRVPVLRNGKVVGIVSRADLLRGLAAQRHAPADTASIEDETIRKQILEEIRTADWAPTYGVSVVVVDGIVQFWGVVDSHEQGEALRVAAGNVPGVKGVELNVSSIPAYGMWT</sequence>
<dbReference type="Pfam" id="PF00571">
    <property type="entry name" value="CBS"/>
    <property type="match status" value="2"/>
</dbReference>
<protein>
    <recommendedName>
        <fullName evidence="7">BON domain-containing protein</fullName>
    </recommendedName>
</protein>
<evidence type="ECO:0000256" key="2">
    <source>
        <dbReference type="PROSITE-ProRule" id="PRU00703"/>
    </source>
</evidence>
<dbReference type="AlphaFoldDB" id="A0A8B2NYT2"/>
<dbReference type="SMART" id="SM00116">
    <property type="entry name" value="CBS"/>
    <property type="match status" value="2"/>
</dbReference>
<dbReference type="InterPro" id="IPR017080">
    <property type="entry name" value="UCP036990_CBS_BON"/>
</dbReference>
<dbReference type="PROSITE" id="PS50914">
    <property type="entry name" value="BON"/>
    <property type="match status" value="1"/>
</dbReference>
<gene>
    <name evidence="5" type="ORF">DLJ53_08615</name>
</gene>
<proteinExistence type="predicted"/>
<accession>A0A8B2NYT2</accession>
<dbReference type="PANTHER" id="PTHR43080">
    <property type="entry name" value="CBS DOMAIN-CONTAINING PROTEIN CBSX3, MITOCHONDRIAL"/>
    <property type="match status" value="1"/>
</dbReference>
<dbReference type="SMART" id="SM00749">
    <property type="entry name" value="BON"/>
    <property type="match status" value="1"/>
</dbReference>
<dbReference type="Proteomes" id="UP000249590">
    <property type="component" value="Unassembled WGS sequence"/>
</dbReference>
<dbReference type="PROSITE" id="PS51371">
    <property type="entry name" value="CBS"/>
    <property type="match status" value="2"/>
</dbReference>
<name>A0A8B2NYT2_9HYPH</name>
<keyword evidence="1 2" id="KW-0129">CBS domain</keyword>
<dbReference type="OrthoDB" id="9783590at2"/>
<feature type="domain" description="CBS" evidence="4">
    <location>
        <begin position="94"/>
        <end position="153"/>
    </location>
</feature>
<dbReference type="Gene3D" id="3.10.580.10">
    <property type="entry name" value="CBS-domain"/>
    <property type="match status" value="1"/>
</dbReference>
<feature type="domain" description="BON" evidence="3">
    <location>
        <begin position="157"/>
        <end position="226"/>
    </location>
</feature>
<dbReference type="PANTHER" id="PTHR43080:SF26">
    <property type="entry name" value="REGULATORY PROTEIN"/>
    <property type="match status" value="1"/>
</dbReference>
<evidence type="ECO:0000313" key="6">
    <source>
        <dbReference type="Proteomes" id="UP000249590"/>
    </source>
</evidence>
<dbReference type="EMBL" id="QHHQ01000002">
    <property type="protein sequence ID" value="RAI02502.1"/>
    <property type="molecule type" value="Genomic_DNA"/>
</dbReference>
<evidence type="ECO:0000259" key="3">
    <source>
        <dbReference type="PROSITE" id="PS50914"/>
    </source>
</evidence>
<dbReference type="CDD" id="cd04586">
    <property type="entry name" value="CBS_pair_BON_assoc"/>
    <property type="match status" value="1"/>
</dbReference>
<evidence type="ECO:0008006" key="7">
    <source>
        <dbReference type="Google" id="ProtNLM"/>
    </source>
</evidence>
<evidence type="ECO:0000259" key="4">
    <source>
        <dbReference type="PROSITE" id="PS51371"/>
    </source>
</evidence>
<evidence type="ECO:0000256" key="1">
    <source>
        <dbReference type="ARBA" id="ARBA00023122"/>
    </source>
</evidence>
<dbReference type="SUPFAM" id="SSF54631">
    <property type="entry name" value="CBS-domain pair"/>
    <property type="match status" value="1"/>
</dbReference>
<comment type="caution">
    <text evidence="5">The sequence shown here is derived from an EMBL/GenBank/DDBJ whole genome shotgun (WGS) entry which is preliminary data.</text>
</comment>
<evidence type="ECO:0000313" key="5">
    <source>
        <dbReference type="EMBL" id="RAI02502.1"/>
    </source>
</evidence>
<dbReference type="Pfam" id="PF04972">
    <property type="entry name" value="BON"/>
    <property type="match status" value="1"/>
</dbReference>
<dbReference type="PIRSF" id="PIRSF036990">
    <property type="entry name" value="UCP036990_CBS_BON"/>
    <property type="match status" value="1"/>
</dbReference>
<dbReference type="InterPro" id="IPR000644">
    <property type="entry name" value="CBS_dom"/>
</dbReference>
<dbReference type="InterPro" id="IPR007055">
    <property type="entry name" value="BON_dom"/>
</dbReference>
<dbReference type="InterPro" id="IPR014004">
    <property type="entry name" value="Transpt-assoc_nodulatn_dom_bac"/>
</dbReference>